<dbReference type="PATRIC" id="fig|993692.3.peg.1982"/>
<name>A0A0R2L3S1_9LACO</name>
<dbReference type="GO" id="GO:0005524">
    <property type="term" value="F:ATP binding"/>
    <property type="evidence" value="ECO:0007669"/>
    <property type="project" value="UniProtKB-KW"/>
</dbReference>
<keyword evidence="3 5" id="KW-0067">ATP-binding</keyword>
<dbReference type="STRING" id="993692.IV57_GL001950"/>
<organism evidence="5 6">
    <name type="scientific">Companilactobacillus kimchiensis</name>
    <dbReference type="NCBI Taxonomy" id="993692"/>
    <lineage>
        <taxon>Bacteria</taxon>
        <taxon>Bacillati</taxon>
        <taxon>Bacillota</taxon>
        <taxon>Bacilli</taxon>
        <taxon>Lactobacillales</taxon>
        <taxon>Lactobacillaceae</taxon>
        <taxon>Companilactobacillus</taxon>
    </lineage>
</organism>
<keyword evidence="2" id="KW-0547">Nucleotide-binding</keyword>
<dbReference type="InterPro" id="IPR027417">
    <property type="entry name" value="P-loop_NTPase"/>
</dbReference>
<evidence type="ECO:0000256" key="3">
    <source>
        <dbReference type="ARBA" id="ARBA00022840"/>
    </source>
</evidence>
<evidence type="ECO:0000313" key="5">
    <source>
        <dbReference type="EMBL" id="KRN96080.1"/>
    </source>
</evidence>
<protein>
    <submittedName>
        <fullName evidence="5">Abc transporter, atp-binding protein</fullName>
    </submittedName>
</protein>
<keyword evidence="1" id="KW-0813">Transport</keyword>
<dbReference type="SMART" id="SM00382">
    <property type="entry name" value="AAA"/>
    <property type="match status" value="1"/>
</dbReference>
<keyword evidence="6" id="KW-1185">Reference proteome</keyword>
<dbReference type="InterPro" id="IPR017871">
    <property type="entry name" value="ABC_transporter-like_CS"/>
</dbReference>
<dbReference type="PROSITE" id="PS00211">
    <property type="entry name" value="ABC_TRANSPORTER_1"/>
    <property type="match status" value="1"/>
</dbReference>
<evidence type="ECO:0000313" key="6">
    <source>
        <dbReference type="Proteomes" id="UP000051006"/>
    </source>
</evidence>
<dbReference type="InterPro" id="IPR003593">
    <property type="entry name" value="AAA+_ATPase"/>
</dbReference>
<feature type="domain" description="ABC transporter" evidence="4">
    <location>
        <begin position="5"/>
        <end position="224"/>
    </location>
</feature>
<dbReference type="PROSITE" id="PS50893">
    <property type="entry name" value="ABC_TRANSPORTER_2"/>
    <property type="match status" value="1"/>
</dbReference>
<evidence type="ECO:0000259" key="4">
    <source>
        <dbReference type="PROSITE" id="PS50893"/>
    </source>
</evidence>
<accession>A0A0R2L3S1</accession>
<dbReference type="GO" id="GO:0016887">
    <property type="term" value="F:ATP hydrolysis activity"/>
    <property type="evidence" value="ECO:0007669"/>
    <property type="project" value="InterPro"/>
</dbReference>
<dbReference type="PANTHER" id="PTHR42711">
    <property type="entry name" value="ABC TRANSPORTER ATP-BINDING PROTEIN"/>
    <property type="match status" value="1"/>
</dbReference>
<proteinExistence type="predicted"/>
<evidence type="ECO:0000256" key="2">
    <source>
        <dbReference type="ARBA" id="ARBA00022741"/>
    </source>
</evidence>
<dbReference type="Proteomes" id="UP000051006">
    <property type="component" value="Unassembled WGS sequence"/>
</dbReference>
<dbReference type="PANTHER" id="PTHR42711:SF17">
    <property type="entry name" value="ABC TRANSPORTER ATP-BINDING PROTEIN"/>
    <property type="match status" value="1"/>
</dbReference>
<dbReference type="OrthoDB" id="9804819at2"/>
<comment type="caution">
    <text evidence="5">The sequence shown here is derived from an EMBL/GenBank/DDBJ whole genome shotgun (WGS) entry which is preliminary data.</text>
</comment>
<dbReference type="InterPro" id="IPR050763">
    <property type="entry name" value="ABC_transporter_ATP-binding"/>
</dbReference>
<dbReference type="Pfam" id="PF00005">
    <property type="entry name" value="ABC_tran"/>
    <property type="match status" value="1"/>
</dbReference>
<dbReference type="SUPFAM" id="SSF52540">
    <property type="entry name" value="P-loop containing nucleoside triphosphate hydrolases"/>
    <property type="match status" value="1"/>
</dbReference>
<dbReference type="Gene3D" id="3.40.50.300">
    <property type="entry name" value="P-loop containing nucleotide triphosphate hydrolases"/>
    <property type="match status" value="1"/>
</dbReference>
<gene>
    <name evidence="5" type="ORF">IV57_GL001950</name>
</gene>
<evidence type="ECO:0000256" key="1">
    <source>
        <dbReference type="ARBA" id="ARBA00022448"/>
    </source>
</evidence>
<dbReference type="AlphaFoldDB" id="A0A0R2L3S1"/>
<dbReference type="InterPro" id="IPR003439">
    <property type="entry name" value="ABC_transporter-like_ATP-bd"/>
</dbReference>
<sequence length="291" mass="32865">MTSILEISHLNKVYEKKSILSDINLKITSGSVTALIGANGAGKTTLINSILDLIPHDSGEVRFLAGNDWKKITGVMMQDNISIHRITVQEIIQLSRSYFKYSLSYQQLLKISGLENQQKHFMSKLSGGQKRRLAFALALAGDPQILFLDEPTVGMDSNARNDFWQKIDQLRQHGKTIIVTSHYLEELENIADRFLILQNSTIVFDGTIQELRNMSGNGVVEFDSQLSEKIFISLTDVISINQVGHHFQIVTNNTNSLMLELTNYLQALENLQIKQTNLDTLLLNYKENTHD</sequence>
<dbReference type="RefSeq" id="WP_057881831.1">
    <property type="nucleotide sequence ID" value="NZ_JQCF01000042.1"/>
</dbReference>
<dbReference type="CDD" id="cd03230">
    <property type="entry name" value="ABC_DR_subfamily_A"/>
    <property type="match status" value="1"/>
</dbReference>
<dbReference type="EMBL" id="JQCF01000042">
    <property type="protein sequence ID" value="KRN96080.1"/>
    <property type="molecule type" value="Genomic_DNA"/>
</dbReference>
<reference evidence="5 6" key="1">
    <citation type="journal article" date="2015" name="Genome Announc.">
        <title>Expanding the biotechnology potential of lactobacilli through comparative genomics of 213 strains and associated genera.</title>
        <authorList>
            <person name="Sun Z."/>
            <person name="Harris H.M."/>
            <person name="McCann A."/>
            <person name="Guo C."/>
            <person name="Argimon S."/>
            <person name="Zhang W."/>
            <person name="Yang X."/>
            <person name="Jeffery I.B."/>
            <person name="Cooney J.C."/>
            <person name="Kagawa T.F."/>
            <person name="Liu W."/>
            <person name="Song Y."/>
            <person name="Salvetti E."/>
            <person name="Wrobel A."/>
            <person name="Rasinkangas P."/>
            <person name="Parkhill J."/>
            <person name="Rea M.C."/>
            <person name="O'Sullivan O."/>
            <person name="Ritari J."/>
            <person name="Douillard F.P."/>
            <person name="Paul Ross R."/>
            <person name="Yang R."/>
            <person name="Briner A.E."/>
            <person name="Felis G.E."/>
            <person name="de Vos W.M."/>
            <person name="Barrangou R."/>
            <person name="Klaenhammer T.R."/>
            <person name="Caufield P.W."/>
            <person name="Cui Y."/>
            <person name="Zhang H."/>
            <person name="O'Toole P.W."/>
        </authorList>
    </citation>
    <scope>NUCLEOTIDE SEQUENCE [LARGE SCALE GENOMIC DNA]</scope>
    <source>
        <strain evidence="5 6">DSM 24716</strain>
    </source>
</reference>